<dbReference type="RefSeq" id="WP_072596302.1">
    <property type="nucleotide sequence ID" value="NZ_CP018221.1"/>
</dbReference>
<evidence type="ECO:0000313" key="2">
    <source>
        <dbReference type="EMBL" id="API58748.1"/>
    </source>
</evidence>
<feature type="compositionally biased region" description="Basic residues" evidence="1">
    <location>
        <begin position="1"/>
        <end position="12"/>
    </location>
</feature>
<proteinExistence type="predicted"/>
<sequence>MGRRPGKPKGHPKPPGSGRQKGTPNRITRDVREAAQKHSAKAIAELVRLLKDTDSRVRVAAARELLDRAHGKPVSPQEITGRDGGPVAWESSSPVQRRETARSIAFVLAQGLRGADDGNVLDLKATDPARQSWHNAPQGEAAPPPEPEPEERQSTHSAAIEPVPVPKLVFDQGAFVTPEDAEERQLQRRILSQSNTRPSVIMRKR</sequence>
<feature type="region of interest" description="Disordered" evidence="1">
    <location>
        <begin position="179"/>
        <end position="205"/>
    </location>
</feature>
<keyword evidence="3" id="KW-1185">Reference proteome</keyword>
<reference evidence="3" key="1">
    <citation type="submission" date="2016-11" db="EMBL/GenBank/DDBJ databases">
        <title>Complete Genome Sequence of alachlor-degrading Sphingomonas sp. strain JJ-A5.</title>
        <authorList>
            <person name="Lee H."/>
            <person name="Ka J.-O."/>
        </authorList>
    </citation>
    <scope>NUCLEOTIDE SEQUENCE [LARGE SCALE GENOMIC DNA]</scope>
    <source>
        <strain evidence="3">JJ-A5</strain>
    </source>
</reference>
<dbReference type="AlphaFoldDB" id="A0A1L3ZT04"/>
<feature type="region of interest" description="Disordered" evidence="1">
    <location>
        <begin position="117"/>
        <end position="165"/>
    </location>
</feature>
<accession>A0A1L3ZT04</accession>
<dbReference type="OrthoDB" id="8453986at2"/>
<evidence type="ECO:0000313" key="3">
    <source>
        <dbReference type="Proteomes" id="UP000182063"/>
    </source>
</evidence>
<protein>
    <recommendedName>
        <fullName evidence="4">HEAT repeat domain-containing protein</fullName>
    </recommendedName>
</protein>
<feature type="compositionally biased region" description="Basic and acidic residues" evidence="1">
    <location>
        <begin position="27"/>
        <end position="36"/>
    </location>
</feature>
<evidence type="ECO:0000256" key="1">
    <source>
        <dbReference type="SAM" id="MobiDB-lite"/>
    </source>
</evidence>
<gene>
    <name evidence="2" type="ORF">BSL82_04980</name>
</gene>
<dbReference type="Proteomes" id="UP000182063">
    <property type="component" value="Chromosome"/>
</dbReference>
<dbReference type="EMBL" id="CP018221">
    <property type="protein sequence ID" value="API58748.1"/>
    <property type="molecule type" value="Genomic_DNA"/>
</dbReference>
<organism evidence="2 3">
    <name type="scientific">Tardibacter chloracetimidivorans</name>
    <dbReference type="NCBI Taxonomy" id="1921510"/>
    <lineage>
        <taxon>Bacteria</taxon>
        <taxon>Pseudomonadati</taxon>
        <taxon>Pseudomonadota</taxon>
        <taxon>Alphaproteobacteria</taxon>
        <taxon>Sphingomonadales</taxon>
        <taxon>Sphingomonadaceae</taxon>
        <taxon>Tardibacter</taxon>
    </lineage>
</organism>
<feature type="region of interest" description="Disordered" evidence="1">
    <location>
        <begin position="68"/>
        <end position="99"/>
    </location>
</feature>
<dbReference type="KEGG" id="sphj:BSL82_04980"/>
<evidence type="ECO:0008006" key="4">
    <source>
        <dbReference type="Google" id="ProtNLM"/>
    </source>
</evidence>
<feature type="region of interest" description="Disordered" evidence="1">
    <location>
        <begin position="1"/>
        <end position="36"/>
    </location>
</feature>
<dbReference type="STRING" id="1921510.BSL82_04980"/>
<name>A0A1L3ZT04_9SPHN</name>